<evidence type="ECO:0000256" key="1">
    <source>
        <dbReference type="ARBA" id="ARBA00022737"/>
    </source>
</evidence>
<dbReference type="Gene3D" id="2.10.270.10">
    <property type="entry name" value="Cholin Binding"/>
    <property type="match status" value="2"/>
</dbReference>
<dbReference type="SUPFAM" id="SSF69360">
    <property type="entry name" value="Cell wall binding repeat"/>
    <property type="match status" value="2"/>
</dbReference>
<protein>
    <submittedName>
        <fullName evidence="4">Glucan-binding domain-containing protein (YG repeat)</fullName>
    </submittedName>
</protein>
<organism evidence="4 5">
    <name type="scientific">Granulicatella balaenopterae</name>
    <dbReference type="NCBI Taxonomy" id="137733"/>
    <lineage>
        <taxon>Bacteria</taxon>
        <taxon>Bacillati</taxon>
        <taxon>Bacillota</taxon>
        <taxon>Bacilli</taxon>
        <taxon>Lactobacillales</taxon>
        <taxon>Carnobacteriaceae</taxon>
        <taxon>Granulicatella</taxon>
    </lineage>
</organism>
<accession>A0A1H9MRV8</accession>
<keyword evidence="5" id="KW-1185">Reference proteome</keyword>
<dbReference type="AlphaFoldDB" id="A0A1H9MRV8"/>
<keyword evidence="1" id="KW-0677">Repeat</keyword>
<reference evidence="4 5" key="1">
    <citation type="submission" date="2016-10" db="EMBL/GenBank/DDBJ databases">
        <authorList>
            <person name="de Groot N.N."/>
        </authorList>
    </citation>
    <scope>NUCLEOTIDE SEQUENCE [LARGE SCALE GENOMIC DNA]</scope>
    <source>
        <strain evidence="4 5">DSM 15827</strain>
    </source>
</reference>
<name>A0A1H9MRV8_9LACT</name>
<gene>
    <name evidence="4" type="ORF">SAMN05421767_12925</name>
</gene>
<dbReference type="InterPro" id="IPR018337">
    <property type="entry name" value="Cell_wall/Cho-bd_repeat"/>
</dbReference>
<dbReference type="EMBL" id="FOGF01000029">
    <property type="protein sequence ID" value="SER26412.1"/>
    <property type="molecule type" value="Genomic_DNA"/>
</dbReference>
<dbReference type="RefSeq" id="WP_089747196.1">
    <property type="nucleotide sequence ID" value="NZ_FOGF01000029.1"/>
</dbReference>
<evidence type="ECO:0000313" key="5">
    <source>
        <dbReference type="Proteomes" id="UP000198556"/>
    </source>
</evidence>
<dbReference type="Pfam" id="PF19085">
    <property type="entry name" value="Choline_bind_2"/>
    <property type="match status" value="2"/>
</dbReference>
<evidence type="ECO:0000256" key="2">
    <source>
        <dbReference type="PROSITE-ProRule" id="PRU00591"/>
    </source>
</evidence>
<proteinExistence type="predicted"/>
<dbReference type="Proteomes" id="UP000198556">
    <property type="component" value="Unassembled WGS sequence"/>
</dbReference>
<sequence length="982" mass="113907">MSYKRKLLTIGSTVMLTTGLVTLTQLEAQQVEASQTGWQGKNFIKADGSKAKSEWIEDNGSWFYIKDNGEYASDEWVGSYYLKQYGHMAHNEWAYSPETGWHYFNPDGTYVQNKWVGAYYLKQWGYMATNEWIFDKDYDNWFFINEDGSYAHDTWKGSYYLKQYGHMAHNEWAYSPETGWHYFNPDGTYVQNKWVGAYYLKQWGYMAQNEWIWDANNSSYFFIGEDGKYVQNQWVGDYYLKQWGYMAKNEWIGKYYVGSDGKWEKTSDDNNNNNNNNVDIDDKGNISIKTPKGQTITITSIDDKHIGGIADSIPKSNGDWTEDTTYLYLEDAKGNRTFFSLRGHTDENKKTTFTMPNSLAIKKGDTLKIGYYELSEDIGHYYFVPQFTNNFTTFKATVTVKGINYYNKPWKFSENLMYCPLAFDGEITSFTPEFIEGKIDPKYAGYKIKFGQHHAEGVLSATTISIVDKSGHFKVYNTLFQNYYSTQVWLFDNTDAERLTIDISLPKDKDEYGDPAHEWGIGAPFYDNVAYLPEGVENVYNDADLYQVSDNTIFIKNKVTPETVKNAMTIKRYNEDLIYPKDFQVELVQSTVPVLENGAKTATGQVEGTIIYADGSKEQFTREVTVTVINDDDHNAISSTREDINRLVANKPLKAYWSDEETQAYDEYITKKSKTYPVNQTEGNVDDIVTLPWDDQQVVPLSELPLDADGDLEFLKYHEIAKGRALPRQLTMVENDIYGNVKFSLYPKSYYKDGSLADETLTWELMTLEQRNSKIDYNAKYFIKYNVKGDYNEYGQEPAPDFETIYHRDVDVDTQSVYTVDQFNALSETEVAKVLGYNQVFKYKLAKGEAINGKIERGNTCVYYVVERKRYYDFSEKRYHEYIDLAWNTGEYYNPAYGIHYTLYDEDKGAFSPRVDYEEYDKESDKIHHAYQAEYLFSAVPDDMDGLLNIEFPEAYQYARVTNGRPSRAYINEPEIPYVPGQ</sequence>
<dbReference type="OrthoDB" id="2032428at2"/>
<feature type="repeat" description="Cell wall-binding" evidence="2">
    <location>
        <begin position="52"/>
        <end position="71"/>
    </location>
</feature>
<dbReference type="STRING" id="137733.SAMN05421767_12925"/>
<feature type="compositionally biased region" description="Low complexity" evidence="3">
    <location>
        <begin position="269"/>
        <end position="278"/>
    </location>
</feature>
<dbReference type="PROSITE" id="PS51170">
    <property type="entry name" value="CW"/>
    <property type="match status" value="1"/>
</dbReference>
<feature type="region of interest" description="Disordered" evidence="3">
    <location>
        <begin position="265"/>
        <end position="284"/>
    </location>
</feature>
<evidence type="ECO:0000256" key="3">
    <source>
        <dbReference type="SAM" id="MobiDB-lite"/>
    </source>
</evidence>
<evidence type="ECO:0000313" key="4">
    <source>
        <dbReference type="EMBL" id="SER26412.1"/>
    </source>
</evidence>